<comment type="caution">
    <text evidence="1">The sequence shown here is derived from an EMBL/GenBank/DDBJ whole genome shotgun (WGS) entry which is preliminary data.</text>
</comment>
<dbReference type="Proteomes" id="UP000542674">
    <property type="component" value="Unassembled WGS sequence"/>
</dbReference>
<dbReference type="AlphaFoldDB" id="A0A7W7TA47"/>
<keyword evidence="2" id="KW-1185">Reference proteome</keyword>
<reference evidence="1 2" key="1">
    <citation type="submission" date="2020-08" db="EMBL/GenBank/DDBJ databases">
        <title>Sequencing the genomes of 1000 actinobacteria strains.</title>
        <authorList>
            <person name="Klenk H.-P."/>
        </authorList>
    </citation>
    <scope>NUCLEOTIDE SEQUENCE [LARGE SCALE GENOMIC DNA]</scope>
    <source>
        <strain evidence="1 2">DSM 45084</strain>
    </source>
</reference>
<gene>
    <name evidence="1" type="ORF">F4559_005384</name>
</gene>
<evidence type="ECO:0000313" key="2">
    <source>
        <dbReference type="Proteomes" id="UP000542674"/>
    </source>
</evidence>
<dbReference type="EMBL" id="JACHJS010000001">
    <property type="protein sequence ID" value="MBB4968025.1"/>
    <property type="molecule type" value="Genomic_DNA"/>
</dbReference>
<protein>
    <submittedName>
        <fullName evidence="1">Uncharacterized protein</fullName>
    </submittedName>
</protein>
<organism evidence="1 2">
    <name type="scientific">Saccharothrix violaceirubra</name>
    <dbReference type="NCBI Taxonomy" id="413306"/>
    <lineage>
        <taxon>Bacteria</taxon>
        <taxon>Bacillati</taxon>
        <taxon>Actinomycetota</taxon>
        <taxon>Actinomycetes</taxon>
        <taxon>Pseudonocardiales</taxon>
        <taxon>Pseudonocardiaceae</taxon>
        <taxon>Saccharothrix</taxon>
    </lineage>
</organism>
<sequence length="411" mass="43879">MSSILEKRCRCTGETPNMVRRQRGSGGIADVGPLVPAAAAAGQDRLEAALLLAVNRAMAGLRRRGHPLRPTALVHRVQPDPRATGLHVHDAGLDGLLAEALPTIVGGRVRGVAGLRAFPGRDHLDLRSAHGQVRLLGVTRERWRQAVAAGVRVDLALSEDLDEREVTTAPGGPVALMSGVLRRLPLWRGALWLHCVPAGNALELYWRGGPPGESIAAILTGSVCAIPGATAVAHGYRETVRAMALSTDGTPCHGEPEWAWTQWVASTAPGPAVPERAVRPESEVDLPDVWEHDDMRDALASRDIGTVYRLLRHHGVPVTRIAALTGQTGGEVEQVLDGRRVDAYDTLAHIAKGLGIPPGYMGMAYDEPPSAAVACRCGVVDERRKREAFLTHAALVTIGRSGVSEPWSCRC</sequence>
<name>A0A7W7TA47_9PSEU</name>
<evidence type="ECO:0000313" key="1">
    <source>
        <dbReference type="EMBL" id="MBB4968025.1"/>
    </source>
</evidence>
<dbReference type="RefSeq" id="WP_184673188.1">
    <property type="nucleotide sequence ID" value="NZ_BAABAI010000041.1"/>
</dbReference>
<proteinExistence type="predicted"/>
<accession>A0A7W7TA47</accession>